<name>A0ABN0T6P9_9FIRM</name>
<comment type="caution">
    <text evidence="1">The sequence shown here is derived from an EMBL/GenBank/DDBJ whole genome shotgun (WGS) entry which is preliminary data.</text>
</comment>
<keyword evidence="2" id="KW-1185">Reference proteome</keyword>
<evidence type="ECO:0000313" key="2">
    <source>
        <dbReference type="Proteomes" id="UP001500399"/>
    </source>
</evidence>
<evidence type="ECO:0000313" key="1">
    <source>
        <dbReference type="EMBL" id="GAA0214004.1"/>
    </source>
</evidence>
<gene>
    <name evidence="1" type="ORF">GCM10008919_16570</name>
</gene>
<dbReference type="EMBL" id="BAAACR010000012">
    <property type="protein sequence ID" value="GAA0214004.1"/>
    <property type="molecule type" value="Genomic_DNA"/>
</dbReference>
<dbReference type="Proteomes" id="UP001500399">
    <property type="component" value="Unassembled WGS sequence"/>
</dbReference>
<sequence length="66" mass="7473">MATAQLQHHADEFHTNSKPVCVPRTDDIMSKEERNVKLEHSYAQSLAAAGRSYGEVFDEIERGLTR</sequence>
<dbReference type="RefSeq" id="WP_304987371.1">
    <property type="nucleotide sequence ID" value="NZ_BAAACR010000012.1"/>
</dbReference>
<reference evidence="1 2" key="1">
    <citation type="journal article" date="2019" name="Int. J. Syst. Evol. Microbiol.">
        <title>The Global Catalogue of Microorganisms (GCM) 10K type strain sequencing project: providing services to taxonomists for standard genome sequencing and annotation.</title>
        <authorList>
            <consortium name="The Broad Institute Genomics Platform"/>
            <consortium name="The Broad Institute Genome Sequencing Center for Infectious Disease"/>
            <person name="Wu L."/>
            <person name="Ma J."/>
        </authorList>
    </citation>
    <scope>NUCLEOTIDE SEQUENCE [LARGE SCALE GENOMIC DNA]</scope>
    <source>
        <strain evidence="1 2">JCM 8542</strain>
    </source>
</reference>
<proteinExistence type="predicted"/>
<organism evidence="1 2">
    <name type="scientific">Selenomonas dianae</name>
    <dbReference type="NCBI Taxonomy" id="135079"/>
    <lineage>
        <taxon>Bacteria</taxon>
        <taxon>Bacillati</taxon>
        <taxon>Bacillota</taxon>
        <taxon>Negativicutes</taxon>
        <taxon>Selenomonadales</taxon>
        <taxon>Selenomonadaceae</taxon>
        <taxon>Selenomonas</taxon>
    </lineage>
</organism>
<protein>
    <submittedName>
        <fullName evidence="1">Uncharacterized protein</fullName>
    </submittedName>
</protein>
<accession>A0ABN0T6P9</accession>